<evidence type="ECO:0008006" key="3">
    <source>
        <dbReference type="Google" id="ProtNLM"/>
    </source>
</evidence>
<dbReference type="AlphaFoldDB" id="A0A1B8ZT76"/>
<sequence>MSTVISYENEYFDPVTKEEALASNEFVKIIKINGRTKIREEYIGGVVVEVTYYQENEPTAEIFAQYPLPILVNIIHRKETRGNYLKEEMLSYNKDREIQFRSFAFNIVHQSTEQSICFGSYDLETGEVKNDSVVKTKYDAYGDAAYTYYYDVSGKVYVMEEGNGGLFSGEFPESYYSEALPLFPETENKDNTGLKSL</sequence>
<dbReference type="EMBL" id="MAYG01000001">
    <property type="protein sequence ID" value="OCA74797.1"/>
    <property type="molecule type" value="Genomic_DNA"/>
</dbReference>
<reference evidence="2" key="1">
    <citation type="submission" date="2016-07" db="EMBL/GenBank/DDBJ databases">
        <authorList>
            <person name="Florea S."/>
            <person name="Webb J.S."/>
            <person name="Jaromczyk J."/>
            <person name="Schardl C.L."/>
        </authorList>
    </citation>
    <scope>NUCLEOTIDE SEQUENCE [LARGE SCALE GENOMIC DNA]</scope>
    <source>
        <strain evidence="2">CC-VM-7</strain>
    </source>
</reference>
<dbReference type="STRING" id="651561.BBI00_10835"/>
<proteinExistence type="predicted"/>
<protein>
    <recommendedName>
        <fullName evidence="3">DUF4178 domain-containing protein</fullName>
    </recommendedName>
</protein>
<comment type="caution">
    <text evidence="1">The sequence shown here is derived from an EMBL/GenBank/DDBJ whole genome shotgun (WGS) entry which is preliminary data.</text>
</comment>
<name>A0A1B8ZT76_9FLAO</name>
<evidence type="ECO:0000313" key="1">
    <source>
        <dbReference type="EMBL" id="OCA74797.1"/>
    </source>
</evidence>
<evidence type="ECO:0000313" key="2">
    <source>
        <dbReference type="Proteomes" id="UP000093432"/>
    </source>
</evidence>
<dbReference type="Proteomes" id="UP000093432">
    <property type="component" value="Unassembled WGS sequence"/>
</dbReference>
<dbReference type="RefSeq" id="WP_065398783.1">
    <property type="nucleotide sequence ID" value="NZ_JBCNJS010000001.1"/>
</dbReference>
<dbReference type="OrthoDB" id="1261108at2"/>
<organism evidence="1 2">
    <name type="scientific">Chryseobacterium arthrosphaerae</name>
    <dbReference type="NCBI Taxonomy" id="651561"/>
    <lineage>
        <taxon>Bacteria</taxon>
        <taxon>Pseudomonadati</taxon>
        <taxon>Bacteroidota</taxon>
        <taxon>Flavobacteriia</taxon>
        <taxon>Flavobacteriales</taxon>
        <taxon>Weeksellaceae</taxon>
        <taxon>Chryseobacterium group</taxon>
        <taxon>Chryseobacterium</taxon>
    </lineage>
</organism>
<accession>A0A1B8ZT76</accession>
<gene>
    <name evidence="1" type="ORF">BBI00_10835</name>
</gene>